<evidence type="ECO:0000259" key="2">
    <source>
        <dbReference type="Pfam" id="PF16694"/>
    </source>
</evidence>
<feature type="chain" id="PRO_5011773910" evidence="1">
    <location>
        <begin position="22"/>
        <end position="177"/>
    </location>
</feature>
<accession>A0A1I5TB83</accession>
<sequence>MKILKKAIVSVLFVSTLVAQTDNYLIDNSKVPDIKMPDNNLSFKMIEGYQNYKVVATHFRTDKNEIRYILANSIAFNALKSGQNPLPEGSKIVKIGWSVKKMLSWPAALEADKIERVEYMVKDSKKFDHKGDHWGYARFIKTKNGYEPWNKGTKSCIECHSIVKNDDYLFTKYQKRF</sequence>
<evidence type="ECO:0000313" key="4">
    <source>
        <dbReference type="Proteomes" id="UP000199227"/>
    </source>
</evidence>
<dbReference type="OrthoDB" id="511546at2"/>
<name>A0A1I5TB83_9BACT</name>
<organism evidence="3 4">
    <name type="scientific">Hydrogenimonas thermophila</name>
    <dbReference type="NCBI Taxonomy" id="223786"/>
    <lineage>
        <taxon>Bacteria</taxon>
        <taxon>Pseudomonadati</taxon>
        <taxon>Campylobacterota</taxon>
        <taxon>Epsilonproteobacteria</taxon>
        <taxon>Campylobacterales</taxon>
        <taxon>Hydrogenimonadaceae</taxon>
        <taxon>Hydrogenimonas</taxon>
    </lineage>
</organism>
<dbReference type="RefSeq" id="WP_092913717.1">
    <property type="nucleotide sequence ID" value="NZ_FOXB01000042.1"/>
</dbReference>
<dbReference type="CDD" id="cd20753">
    <property type="entry name" value="cyt_P460_Mc-like"/>
    <property type="match status" value="1"/>
</dbReference>
<dbReference type="InterPro" id="IPR038142">
    <property type="entry name" value="Cytochrome_P460_sp"/>
</dbReference>
<dbReference type="Pfam" id="PF16694">
    <property type="entry name" value="Cytochrome_P460"/>
    <property type="match status" value="1"/>
</dbReference>
<dbReference type="STRING" id="223786.SAMN05216234_1425"/>
<keyword evidence="4" id="KW-1185">Reference proteome</keyword>
<gene>
    <name evidence="3" type="ORF">SAMN05216234_1425</name>
</gene>
<feature type="signal peptide" evidence="1">
    <location>
        <begin position="1"/>
        <end position="21"/>
    </location>
</feature>
<protein>
    <submittedName>
        <fullName evidence="3">Cytochrome P460</fullName>
    </submittedName>
</protein>
<dbReference type="Proteomes" id="UP000199227">
    <property type="component" value="Unassembled WGS sequence"/>
</dbReference>
<evidence type="ECO:0000256" key="1">
    <source>
        <dbReference type="SAM" id="SignalP"/>
    </source>
</evidence>
<reference evidence="3 4" key="1">
    <citation type="submission" date="2016-10" db="EMBL/GenBank/DDBJ databases">
        <authorList>
            <person name="de Groot N.N."/>
        </authorList>
    </citation>
    <scope>NUCLEOTIDE SEQUENCE [LARGE SCALE GENOMIC DNA]</scope>
    <source>
        <strain evidence="3 4">EP1-55-1</strain>
    </source>
</reference>
<proteinExistence type="predicted"/>
<evidence type="ECO:0000313" key="3">
    <source>
        <dbReference type="EMBL" id="SFP80081.1"/>
    </source>
</evidence>
<dbReference type="EMBL" id="FOXB01000042">
    <property type="protein sequence ID" value="SFP80081.1"/>
    <property type="molecule type" value="Genomic_DNA"/>
</dbReference>
<dbReference type="InterPro" id="IPR032033">
    <property type="entry name" value="Cytochrome_P460"/>
</dbReference>
<dbReference type="AlphaFoldDB" id="A0A1I5TB83"/>
<feature type="domain" description="Cytochrome P460" evidence="2">
    <location>
        <begin position="47"/>
        <end position="171"/>
    </location>
</feature>
<dbReference type="Gene3D" id="3.50.70.20">
    <property type="entry name" value="Cytochrome P460"/>
    <property type="match status" value="1"/>
</dbReference>
<keyword evidence="1" id="KW-0732">Signal</keyword>